<comment type="caution">
    <text evidence="3">The sequence shown here is derived from an EMBL/GenBank/DDBJ whole genome shotgun (WGS) entry which is preliminary data.</text>
</comment>
<dbReference type="Pfam" id="PF12937">
    <property type="entry name" value="F-box-like"/>
    <property type="match status" value="1"/>
</dbReference>
<evidence type="ECO:0000313" key="4">
    <source>
        <dbReference type="Proteomes" id="UP000789572"/>
    </source>
</evidence>
<proteinExistence type="predicted"/>
<dbReference type="EMBL" id="CAJVPJ010000867">
    <property type="protein sequence ID" value="CAG8561726.1"/>
    <property type="molecule type" value="Genomic_DNA"/>
</dbReference>
<name>A0A9N9FTT8_9GLOM</name>
<accession>A0A9N9FTT8</accession>
<evidence type="ECO:0000259" key="2">
    <source>
        <dbReference type="Pfam" id="PF12937"/>
    </source>
</evidence>
<dbReference type="Proteomes" id="UP000789572">
    <property type="component" value="Unassembled WGS sequence"/>
</dbReference>
<dbReference type="InterPro" id="IPR001810">
    <property type="entry name" value="F-box_dom"/>
</dbReference>
<reference evidence="3" key="1">
    <citation type="submission" date="2021-06" db="EMBL/GenBank/DDBJ databases">
        <authorList>
            <person name="Kallberg Y."/>
            <person name="Tangrot J."/>
            <person name="Rosling A."/>
        </authorList>
    </citation>
    <scope>NUCLEOTIDE SEQUENCE</scope>
    <source>
        <strain evidence="3">IA702</strain>
    </source>
</reference>
<evidence type="ECO:0000256" key="1">
    <source>
        <dbReference type="SAM" id="MobiDB-lite"/>
    </source>
</evidence>
<feature type="non-terminal residue" evidence="3">
    <location>
        <position position="360"/>
    </location>
</feature>
<sequence>MDIFYSNLRSGPVRFPREVTDIDGHVHDVVELSKEYTIVIITIKSTKCPVCPELLKLLNFLGLHDTPPSKFEDPFSFVTLTVPPHEVKSNRILLRLDAYFIIVCPGPVGEVRRLRQKCDFEAYPYPFIADEDMSLATQTGLRMSETEMIPVIAYVEPASHRIGQVQFGRSGGSYGHAELLIYLKRKRFMLENKARRAVKGAEEFILALERVRSAEKSKRMTRNEKRNSESSTQEAKPQLNMQSTRHDTKEFYAGSVSLPTELLFAVFDYLPMMEIVRSVIATCHQWRAIGFEMLSQKLRRHTNEVSEALSYHERQDLHVRSVRRTTVEANGSNSPDDVVNSTELDRRLSHLLDIIAAARQ</sequence>
<protein>
    <submittedName>
        <fullName evidence="3">10121_t:CDS:1</fullName>
    </submittedName>
</protein>
<feature type="region of interest" description="Disordered" evidence="1">
    <location>
        <begin position="216"/>
        <end position="244"/>
    </location>
</feature>
<gene>
    <name evidence="3" type="ORF">POCULU_LOCUS5543</name>
</gene>
<dbReference type="AlphaFoldDB" id="A0A9N9FTT8"/>
<dbReference type="OrthoDB" id="2360568at2759"/>
<evidence type="ECO:0000313" key="3">
    <source>
        <dbReference type="EMBL" id="CAG8561726.1"/>
    </source>
</evidence>
<dbReference type="SUPFAM" id="SSF81383">
    <property type="entry name" value="F-box domain"/>
    <property type="match status" value="1"/>
</dbReference>
<feature type="compositionally biased region" description="Basic and acidic residues" evidence="1">
    <location>
        <begin position="216"/>
        <end position="228"/>
    </location>
</feature>
<feature type="compositionally biased region" description="Polar residues" evidence="1">
    <location>
        <begin position="229"/>
        <end position="243"/>
    </location>
</feature>
<keyword evidence="4" id="KW-1185">Reference proteome</keyword>
<feature type="domain" description="F-box" evidence="2">
    <location>
        <begin position="257"/>
        <end position="291"/>
    </location>
</feature>
<dbReference type="Gene3D" id="1.20.1280.50">
    <property type="match status" value="1"/>
</dbReference>
<organism evidence="3 4">
    <name type="scientific">Paraglomus occultum</name>
    <dbReference type="NCBI Taxonomy" id="144539"/>
    <lineage>
        <taxon>Eukaryota</taxon>
        <taxon>Fungi</taxon>
        <taxon>Fungi incertae sedis</taxon>
        <taxon>Mucoromycota</taxon>
        <taxon>Glomeromycotina</taxon>
        <taxon>Glomeromycetes</taxon>
        <taxon>Paraglomerales</taxon>
        <taxon>Paraglomeraceae</taxon>
        <taxon>Paraglomus</taxon>
    </lineage>
</organism>
<dbReference type="InterPro" id="IPR036047">
    <property type="entry name" value="F-box-like_dom_sf"/>
</dbReference>